<gene>
    <name evidence="2" type="ORF">ALEPTO_LOCUS8114</name>
</gene>
<sequence length="265" mass="31006">MAQNINFLERNNTDDYLHIEISLNLAKTPDFVSDKNNKIVNETTTEEPNETDNETESEPSETDDERESEEPNEPNEIDSEMESESETETETQTRNQNDDSLCFTNFFNQLRIEEQFVASLLKKQQNNTQKPNLPTIPQVWNSILNDDEDIKHRVIYSEPEPIVKDCQQDMTMRHGFEKSRFSVDSFTSDDDEEIDESDYYSEFKTEDAEKEKDYVTDTIYYVDKLLNDYYDSDEESETSTLFNEEPMISRQSSFSAVVMTLVDKI</sequence>
<keyword evidence="3" id="KW-1185">Reference proteome</keyword>
<accession>A0A9N9GEB9</accession>
<dbReference type="EMBL" id="CAJVPS010004166">
    <property type="protein sequence ID" value="CAG8600307.1"/>
    <property type="molecule type" value="Genomic_DNA"/>
</dbReference>
<proteinExistence type="predicted"/>
<feature type="region of interest" description="Disordered" evidence="1">
    <location>
        <begin position="30"/>
        <end position="99"/>
    </location>
</feature>
<dbReference type="Proteomes" id="UP000789508">
    <property type="component" value="Unassembled WGS sequence"/>
</dbReference>
<dbReference type="OrthoDB" id="10533848at2759"/>
<feature type="compositionally biased region" description="Acidic residues" evidence="1">
    <location>
        <begin position="44"/>
        <end position="89"/>
    </location>
</feature>
<protein>
    <submittedName>
        <fullName evidence="2">9311_t:CDS:1</fullName>
    </submittedName>
</protein>
<dbReference type="AlphaFoldDB" id="A0A9N9GEB9"/>
<organism evidence="2 3">
    <name type="scientific">Ambispora leptoticha</name>
    <dbReference type="NCBI Taxonomy" id="144679"/>
    <lineage>
        <taxon>Eukaryota</taxon>
        <taxon>Fungi</taxon>
        <taxon>Fungi incertae sedis</taxon>
        <taxon>Mucoromycota</taxon>
        <taxon>Glomeromycotina</taxon>
        <taxon>Glomeromycetes</taxon>
        <taxon>Archaeosporales</taxon>
        <taxon>Ambisporaceae</taxon>
        <taxon>Ambispora</taxon>
    </lineage>
</organism>
<reference evidence="2" key="1">
    <citation type="submission" date="2021-06" db="EMBL/GenBank/DDBJ databases">
        <authorList>
            <person name="Kallberg Y."/>
            <person name="Tangrot J."/>
            <person name="Rosling A."/>
        </authorList>
    </citation>
    <scope>NUCLEOTIDE SEQUENCE</scope>
    <source>
        <strain evidence="2">FL130A</strain>
    </source>
</reference>
<evidence type="ECO:0000313" key="3">
    <source>
        <dbReference type="Proteomes" id="UP000789508"/>
    </source>
</evidence>
<comment type="caution">
    <text evidence="2">The sequence shown here is derived from an EMBL/GenBank/DDBJ whole genome shotgun (WGS) entry which is preliminary data.</text>
</comment>
<name>A0A9N9GEB9_9GLOM</name>
<evidence type="ECO:0000313" key="2">
    <source>
        <dbReference type="EMBL" id="CAG8600307.1"/>
    </source>
</evidence>
<evidence type="ECO:0000256" key="1">
    <source>
        <dbReference type="SAM" id="MobiDB-lite"/>
    </source>
</evidence>